<organism evidence="4 5">
    <name type="scientific">Trypanosoma conorhini</name>
    <dbReference type="NCBI Taxonomy" id="83891"/>
    <lineage>
        <taxon>Eukaryota</taxon>
        <taxon>Discoba</taxon>
        <taxon>Euglenozoa</taxon>
        <taxon>Kinetoplastea</taxon>
        <taxon>Metakinetoplastina</taxon>
        <taxon>Trypanosomatida</taxon>
        <taxon>Trypanosomatidae</taxon>
        <taxon>Trypanosoma</taxon>
    </lineage>
</organism>
<evidence type="ECO:0000259" key="3">
    <source>
        <dbReference type="Pfam" id="PF24466"/>
    </source>
</evidence>
<dbReference type="EMBL" id="MKKU01001350">
    <property type="protein sequence ID" value="RNE95909.1"/>
    <property type="molecule type" value="Genomic_DNA"/>
</dbReference>
<evidence type="ECO:0000256" key="1">
    <source>
        <dbReference type="SAM" id="MobiDB-lite"/>
    </source>
</evidence>
<dbReference type="InterPro" id="IPR006518">
    <property type="entry name" value="Trypano_RHS"/>
</dbReference>
<dbReference type="NCBIfam" id="TIGR01631">
    <property type="entry name" value="Trypano_RHS"/>
    <property type="match status" value="1"/>
</dbReference>
<dbReference type="Pfam" id="PF20445">
    <property type="entry name" value="RHS_N"/>
    <property type="match status" value="1"/>
</dbReference>
<reference evidence="4 5" key="1">
    <citation type="journal article" date="2018" name="BMC Genomics">
        <title>Genomic comparison of Trypanosoma conorhini and Trypanosoma rangeli to Trypanosoma cruzi strains of high and low virulence.</title>
        <authorList>
            <person name="Bradwell K.R."/>
            <person name="Koparde V.N."/>
            <person name="Matveyev A.V."/>
            <person name="Serrano M.G."/>
            <person name="Alves J.M."/>
            <person name="Parikh H."/>
            <person name="Huang B."/>
            <person name="Lee V."/>
            <person name="Espinosa-Alvarez O."/>
            <person name="Ortiz P.A."/>
            <person name="Costa-Martins A.G."/>
            <person name="Teixeira M.M."/>
            <person name="Buck G.A."/>
        </authorList>
    </citation>
    <scope>NUCLEOTIDE SEQUENCE [LARGE SCALE GENOMIC DNA]</scope>
    <source>
        <strain evidence="4 5">025E</strain>
    </source>
</reference>
<evidence type="ECO:0000259" key="2">
    <source>
        <dbReference type="Pfam" id="PF20445"/>
    </source>
</evidence>
<name>A0A3R7M4A7_9TRYP</name>
<feature type="domain" description="DUF7578" evidence="3">
    <location>
        <begin position="71"/>
        <end position="134"/>
    </location>
</feature>
<dbReference type="Pfam" id="PF24466">
    <property type="entry name" value="DUF7578"/>
    <property type="match status" value="1"/>
</dbReference>
<evidence type="ECO:0000313" key="5">
    <source>
        <dbReference type="Proteomes" id="UP000284403"/>
    </source>
</evidence>
<feature type="compositionally biased region" description="Basic and acidic residues" evidence="1">
    <location>
        <begin position="23"/>
        <end position="36"/>
    </location>
</feature>
<dbReference type="OrthoDB" id="252899at2759"/>
<evidence type="ECO:0000313" key="4">
    <source>
        <dbReference type="EMBL" id="RNE95909.1"/>
    </source>
</evidence>
<dbReference type="InterPro" id="IPR046835">
    <property type="entry name" value="RHS_N"/>
</dbReference>
<comment type="caution">
    <text evidence="4">The sequence shown here is derived from an EMBL/GenBank/DDBJ whole genome shotgun (WGS) entry which is preliminary data.</text>
</comment>
<dbReference type="Proteomes" id="UP000284403">
    <property type="component" value="Unassembled WGS sequence"/>
</dbReference>
<protein>
    <submittedName>
        <fullName evidence="4">Retrotransposon hot spot (RHS) protein</fullName>
    </submittedName>
</protein>
<keyword evidence="5" id="KW-1185">Reference proteome</keyword>
<accession>A0A3R7M4A7</accession>
<dbReference type="GeneID" id="40323472"/>
<gene>
    <name evidence="4" type="ORF">Tco025E_09861</name>
</gene>
<feature type="domain" description="Retrotransposon hot spot protein N-terminal" evidence="2">
    <location>
        <begin position="191"/>
        <end position="236"/>
    </location>
</feature>
<dbReference type="RefSeq" id="XP_029223195.1">
    <property type="nucleotide sequence ID" value="XM_029376664.1"/>
</dbReference>
<sequence length="307" mass="33820">MSGRREERVYAAAEGDPATDVPQGRRRERSGPDGDTRQPAAQRRRLEEAPPVLRWTLTSTVEEVLLEGSVRPDRMKLNDFLRSQLDGVGVEPRNESVSMEDFLAGPGTFITSEGVLDTIKKTELFKSVEEARKLAGQGVSTLQHWRGFAGRGAASPQARGRLDAALDAAVEEEARQRREELEKLPRGKMMYRSVYEAKWGYVESGHAEEPLGMRVVGANSSEPEKMWSAGEVNVIPRRAQIDDVDDEMDKEEEAHGCAAGVSGAHGPRAGGRAVTLCGFQGRICAQGGAACVERPQGRYRRLAHRRR</sequence>
<proteinExistence type="predicted"/>
<dbReference type="AlphaFoldDB" id="A0A3R7M4A7"/>
<feature type="region of interest" description="Disordered" evidence="1">
    <location>
        <begin position="1"/>
        <end position="49"/>
    </location>
</feature>
<dbReference type="InterPro" id="IPR056000">
    <property type="entry name" value="DUF7578"/>
</dbReference>